<keyword evidence="1" id="KW-0732">Signal</keyword>
<dbReference type="EMBL" id="FNON01000003">
    <property type="protein sequence ID" value="SDX60725.1"/>
    <property type="molecule type" value="Genomic_DNA"/>
</dbReference>
<feature type="signal peptide" evidence="1">
    <location>
        <begin position="1"/>
        <end position="29"/>
    </location>
</feature>
<dbReference type="GO" id="GO:0008233">
    <property type="term" value="F:peptidase activity"/>
    <property type="evidence" value="ECO:0007669"/>
    <property type="project" value="UniProtKB-KW"/>
</dbReference>
<dbReference type="RefSeq" id="WP_091289346.1">
    <property type="nucleotide sequence ID" value="NZ_FNON01000003.1"/>
</dbReference>
<dbReference type="OrthoDB" id="5148996at2"/>
<dbReference type="Gene3D" id="3.90.70.10">
    <property type="entry name" value="Cysteine proteinases"/>
    <property type="match status" value="1"/>
</dbReference>
<protein>
    <submittedName>
        <fullName evidence="2">Papain-like cysteine protease AvrRpt2</fullName>
    </submittedName>
</protein>
<accession>A0A1H3D2X7</accession>
<keyword evidence="3" id="KW-1185">Reference proteome</keyword>
<name>A0A1H3D2X7_9PSEU</name>
<reference evidence="2 3" key="1">
    <citation type="submission" date="2016-10" db="EMBL/GenBank/DDBJ databases">
        <authorList>
            <person name="de Groot N.N."/>
        </authorList>
    </citation>
    <scope>NUCLEOTIDE SEQUENCE [LARGE SCALE GENOMIC DNA]</scope>
    <source>
        <strain evidence="2 3">CPCC 202699</strain>
    </source>
</reference>
<dbReference type="GO" id="GO:0006508">
    <property type="term" value="P:proteolysis"/>
    <property type="evidence" value="ECO:0007669"/>
    <property type="project" value="UniProtKB-KW"/>
</dbReference>
<keyword evidence="2" id="KW-0378">Hydrolase</keyword>
<dbReference type="Proteomes" id="UP000199515">
    <property type="component" value="Unassembled WGS sequence"/>
</dbReference>
<proteinExistence type="predicted"/>
<evidence type="ECO:0000313" key="3">
    <source>
        <dbReference type="Proteomes" id="UP000199515"/>
    </source>
</evidence>
<dbReference type="Pfam" id="PF12385">
    <property type="entry name" value="Peptidase_C70"/>
    <property type="match status" value="1"/>
</dbReference>
<evidence type="ECO:0000313" key="2">
    <source>
        <dbReference type="EMBL" id="SDX60725.1"/>
    </source>
</evidence>
<keyword evidence="2" id="KW-0645">Protease</keyword>
<organism evidence="2 3">
    <name type="scientific">Amycolatopsis xylanica</name>
    <dbReference type="NCBI Taxonomy" id="589385"/>
    <lineage>
        <taxon>Bacteria</taxon>
        <taxon>Bacillati</taxon>
        <taxon>Actinomycetota</taxon>
        <taxon>Actinomycetes</taxon>
        <taxon>Pseudonocardiales</taxon>
        <taxon>Pseudonocardiaceae</taxon>
        <taxon>Amycolatopsis</taxon>
    </lineage>
</organism>
<sequence>MKRSLARGLAAACAAVSVFALQAPATATAVQLKGQVGIQMQAQEKSNWCWDASGNTIAAYFGHTLSQTKFCQVAHNESGTTCANNQGYLSDQQRVFRWLGFSNAGTYNSNGQTLSFASIKSQIDAGRPIGTRIGWSNGGGHMHVLYGYDNSTSTSKVDFGDPWGSNPRYNHMNYTSYLRNSQFTWTHTVYGIED</sequence>
<dbReference type="AlphaFoldDB" id="A0A1H3D2X7"/>
<dbReference type="STRING" id="589385.SAMN05421504_103241"/>
<evidence type="ECO:0000256" key="1">
    <source>
        <dbReference type="SAM" id="SignalP"/>
    </source>
</evidence>
<dbReference type="InterPro" id="IPR022118">
    <property type="entry name" value="Peptidase_C70_AvrRpt2"/>
</dbReference>
<gene>
    <name evidence="2" type="ORF">SAMN05421504_103241</name>
</gene>
<feature type="chain" id="PRO_5011782306" evidence="1">
    <location>
        <begin position="30"/>
        <end position="194"/>
    </location>
</feature>